<evidence type="ECO:0000256" key="3">
    <source>
        <dbReference type="ARBA" id="ARBA00022630"/>
    </source>
</evidence>
<comment type="cofactor">
    <cofactor evidence="1">
        <name>FAD</name>
        <dbReference type="ChEBI" id="CHEBI:57692"/>
    </cofactor>
</comment>
<keyword evidence="10" id="KW-1185">Reference proteome</keyword>
<protein>
    <recommendedName>
        <fullName evidence="7">D-lactate dehydrogenase (cytochrome)</fullName>
        <ecNumber evidence="7">1.1.2.4</ecNumber>
    </recommendedName>
</protein>
<evidence type="ECO:0000313" key="10">
    <source>
        <dbReference type="Proteomes" id="UP000247536"/>
    </source>
</evidence>
<dbReference type="EC" id="1.1.2.4" evidence="7"/>
<dbReference type="InterPro" id="IPR036318">
    <property type="entry name" value="FAD-bd_PCMH-like_sf"/>
</dbReference>
<keyword evidence="4" id="KW-0274">FAD</keyword>
<proteinExistence type="inferred from homology"/>
<keyword evidence="6" id="KW-0560">Oxidoreductase</keyword>
<evidence type="ECO:0000256" key="7">
    <source>
        <dbReference type="ARBA" id="ARBA00038897"/>
    </source>
</evidence>
<dbReference type="Proteomes" id="UP000247536">
    <property type="component" value="Unassembled WGS sequence"/>
</dbReference>
<dbReference type="InterPro" id="IPR006094">
    <property type="entry name" value="Oxid_FAD_bind_N"/>
</dbReference>
<dbReference type="Gene3D" id="3.30.70.2740">
    <property type="match status" value="1"/>
</dbReference>
<evidence type="ECO:0000313" key="9">
    <source>
        <dbReference type="EMBL" id="PYB75362.1"/>
    </source>
</evidence>
<dbReference type="InterPro" id="IPR016166">
    <property type="entry name" value="FAD-bd_PCMH"/>
</dbReference>
<evidence type="ECO:0000259" key="8">
    <source>
        <dbReference type="PROSITE" id="PS51387"/>
    </source>
</evidence>
<accession>A0ABX5NY81</accession>
<dbReference type="InterPro" id="IPR004113">
    <property type="entry name" value="FAD-bd_oxidored_4_C"/>
</dbReference>
<comment type="similarity">
    <text evidence="2">Belongs to the FAD-binding oxidoreductase/transferase type 4 family.</text>
</comment>
<dbReference type="Pfam" id="PF01565">
    <property type="entry name" value="FAD_binding_4"/>
    <property type="match status" value="1"/>
</dbReference>
<dbReference type="Gene3D" id="1.10.45.10">
    <property type="entry name" value="Vanillyl-alcohol Oxidase, Chain A, domain 4"/>
    <property type="match status" value="1"/>
</dbReference>
<gene>
    <name evidence="9" type="ORF">DMY87_07920</name>
</gene>
<evidence type="ECO:0000256" key="2">
    <source>
        <dbReference type="ARBA" id="ARBA00008000"/>
    </source>
</evidence>
<dbReference type="PANTHER" id="PTHR11748:SF111">
    <property type="entry name" value="D-LACTATE DEHYDROGENASE, MITOCHONDRIAL-RELATED"/>
    <property type="match status" value="1"/>
</dbReference>
<evidence type="ECO:0000256" key="4">
    <source>
        <dbReference type="ARBA" id="ARBA00022827"/>
    </source>
</evidence>
<dbReference type="InterPro" id="IPR016164">
    <property type="entry name" value="FAD-linked_Oxase-like_C"/>
</dbReference>
<dbReference type="PROSITE" id="PS51387">
    <property type="entry name" value="FAD_PCMH"/>
    <property type="match status" value="1"/>
</dbReference>
<dbReference type="PANTHER" id="PTHR11748">
    <property type="entry name" value="D-LACTATE DEHYDROGENASE"/>
    <property type="match status" value="1"/>
</dbReference>
<evidence type="ECO:0000256" key="6">
    <source>
        <dbReference type="ARBA" id="ARBA00023002"/>
    </source>
</evidence>
<dbReference type="RefSeq" id="WP_110790748.1">
    <property type="nucleotide sequence ID" value="NZ_QJRY01000002.1"/>
</dbReference>
<feature type="domain" description="FAD-binding PCMH-type" evidence="8">
    <location>
        <begin position="49"/>
        <end position="226"/>
    </location>
</feature>
<sequence>MARKDVIDGKRNEAGIAAALPILKQRFGDRFQTGQSFREQHSHTTTYLPSQLPDGVVFVEQTADVQEVVRICAAHQVPIVAFGTGSSLEGQVNAPFGGISVDFSRMNRVLEVNAEDLDCTVEPGVTREDLNTYLRDTGLFFPIDPGANASLGGMTATRASGTNAVRYGTMKDNVLALTVVTADGEEIRTAHRARKSSAGYDLTRLFVGSEGTLGLITSITLRLQGIPAKIGGGVCAFPTLEDACNAVIMTIQMGIPVARIELLDEMQIRACNAYSKLSYPERPTLFVEFHGTDETVALQSQQFAEIAAEFGADAFQYTANAEERAQLWKARHNAYWASRALAPELAALSTDVCVPISRLAECVAETQSDIREHGFLAPIVGHAGDGNFHVLLLFDDKDPKGVAEAEAFLERLNGRALAMDGTCTGEHGIGQGKISYLRQELASALPVMRAIKASLDPQDLFNPGKIFRV</sequence>
<organism evidence="9 10">
    <name type="scientific">Rhizobium wuzhouense</name>
    <dbReference type="NCBI Taxonomy" id="1986026"/>
    <lineage>
        <taxon>Bacteria</taxon>
        <taxon>Pseudomonadati</taxon>
        <taxon>Pseudomonadota</taxon>
        <taxon>Alphaproteobacteria</taxon>
        <taxon>Hyphomicrobiales</taxon>
        <taxon>Rhizobiaceae</taxon>
        <taxon>Rhizobium/Agrobacterium group</taxon>
        <taxon>Rhizobium</taxon>
    </lineage>
</organism>
<comment type="caution">
    <text evidence="9">The sequence shown here is derived from an EMBL/GenBank/DDBJ whole genome shotgun (WGS) entry which is preliminary data.</text>
</comment>
<dbReference type="SUPFAM" id="SSF55103">
    <property type="entry name" value="FAD-linked oxidases, C-terminal domain"/>
    <property type="match status" value="1"/>
</dbReference>
<name>A0ABX5NY81_9HYPH</name>
<dbReference type="InterPro" id="IPR016169">
    <property type="entry name" value="FAD-bd_PCMH_sub2"/>
</dbReference>
<dbReference type="Pfam" id="PF02913">
    <property type="entry name" value="FAD-oxidase_C"/>
    <property type="match status" value="1"/>
</dbReference>
<evidence type="ECO:0000256" key="1">
    <source>
        <dbReference type="ARBA" id="ARBA00001974"/>
    </source>
</evidence>
<dbReference type="InterPro" id="IPR016171">
    <property type="entry name" value="Vanillyl_alc_oxidase_C-sub2"/>
</dbReference>
<keyword evidence="3" id="KW-0285">Flavoprotein</keyword>
<dbReference type="Gene3D" id="3.30.465.10">
    <property type="match status" value="1"/>
</dbReference>
<reference evidence="9 10" key="1">
    <citation type="submission" date="2018-06" db="EMBL/GenBank/DDBJ databases">
        <title>Rhizobium wuzhouense sp. nov., isolated from roots of Oryza officinalis.</title>
        <authorList>
            <person name="Yuan T."/>
        </authorList>
    </citation>
    <scope>NUCLEOTIDE SEQUENCE [LARGE SCALE GENOMIC DNA]</scope>
    <source>
        <strain evidence="9 10">W44</strain>
    </source>
</reference>
<keyword evidence="5" id="KW-0809">Transit peptide</keyword>
<evidence type="ECO:0000256" key="5">
    <source>
        <dbReference type="ARBA" id="ARBA00022946"/>
    </source>
</evidence>
<dbReference type="SUPFAM" id="SSF56176">
    <property type="entry name" value="FAD-binding/transporter-associated domain-like"/>
    <property type="match status" value="1"/>
</dbReference>
<dbReference type="EMBL" id="QJRY01000002">
    <property type="protein sequence ID" value="PYB75362.1"/>
    <property type="molecule type" value="Genomic_DNA"/>
</dbReference>